<dbReference type="AlphaFoldDB" id="A0A6A7BAF0"/>
<dbReference type="Proteomes" id="UP000799423">
    <property type="component" value="Unassembled WGS sequence"/>
</dbReference>
<sequence length="77" mass="8379">MRLYPHLQCADPSIPAVDAACAPTANALFTCMSACMQPYMPTLTTTSTQTSTETATETSTHTFYSTETCSATPRYRM</sequence>
<organism evidence="1 2">
    <name type="scientific">Plenodomus tracheiphilus IPT5</name>
    <dbReference type="NCBI Taxonomy" id="1408161"/>
    <lineage>
        <taxon>Eukaryota</taxon>
        <taxon>Fungi</taxon>
        <taxon>Dikarya</taxon>
        <taxon>Ascomycota</taxon>
        <taxon>Pezizomycotina</taxon>
        <taxon>Dothideomycetes</taxon>
        <taxon>Pleosporomycetidae</taxon>
        <taxon>Pleosporales</taxon>
        <taxon>Pleosporineae</taxon>
        <taxon>Leptosphaeriaceae</taxon>
        <taxon>Plenodomus</taxon>
    </lineage>
</organism>
<proteinExistence type="predicted"/>
<gene>
    <name evidence="1" type="ORF">T440DRAFT_61129</name>
</gene>
<accession>A0A6A7BAF0</accession>
<protein>
    <submittedName>
        <fullName evidence="1">Uncharacterized protein</fullName>
    </submittedName>
</protein>
<name>A0A6A7BAF0_9PLEO</name>
<dbReference type="EMBL" id="MU006302">
    <property type="protein sequence ID" value="KAF2851329.1"/>
    <property type="molecule type" value="Genomic_DNA"/>
</dbReference>
<keyword evidence="2" id="KW-1185">Reference proteome</keyword>
<evidence type="ECO:0000313" key="2">
    <source>
        <dbReference type="Proteomes" id="UP000799423"/>
    </source>
</evidence>
<evidence type="ECO:0000313" key="1">
    <source>
        <dbReference type="EMBL" id="KAF2851329.1"/>
    </source>
</evidence>
<reference evidence="1" key="1">
    <citation type="submission" date="2020-01" db="EMBL/GenBank/DDBJ databases">
        <authorList>
            <consortium name="DOE Joint Genome Institute"/>
            <person name="Haridas S."/>
            <person name="Albert R."/>
            <person name="Binder M."/>
            <person name="Bloem J."/>
            <person name="Labutti K."/>
            <person name="Salamov A."/>
            <person name="Andreopoulos B."/>
            <person name="Baker S.E."/>
            <person name="Barry K."/>
            <person name="Bills G."/>
            <person name="Bluhm B.H."/>
            <person name="Cannon C."/>
            <person name="Castanera R."/>
            <person name="Culley D.E."/>
            <person name="Daum C."/>
            <person name="Ezra D."/>
            <person name="Gonzalez J.B."/>
            <person name="Henrissat B."/>
            <person name="Kuo A."/>
            <person name="Liang C."/>
            <person name="Lipzen A."/>
            <person name="Lutzoni F."/>
            <person name="Magnuson J."/>
            <person name="Mondo S."/>
            <person name="Nolan M."/>
            <person name="Ohm R."/>
            <person name="Pangilinan J."/>
            <person name="Park H.-J."/>
            <person name="Ramirez L."/>
            <person name="Alfaro M."/>
            <person name="Sun H."/>
            <person name="Tritt A."/>
            <person name="Yoshinaga Y."/>
            <person name="Zwiers L.-H."/>
            <person name="Turgeon B.G."/>
            <person name="Goodwin S.B."/>
            <person name="Spatafora J.W."/>
            <person name="Crous P.W."/>
            <person name="Grigoriev I.V."/>
        </authorList>
    </citation>
    <scope>NUCLEOTIDE SEQUENCE</scope>
    <source>
        <strain evidence="1">IPT5</strain>
    </source>
</reference>